<evidence type="ECO:0000256" key="7">
    <source>
        <dbReference type="ARBA" id="ARBA00022824"/>
    </source>
</evidence>
<dbReference type="GO" id="GO:0034976">
    <property type="term" value="P:response to endoplasmic reticulum stress"/>
    <property type="evidence" value="ECO:0007669"/>
    <property type="project" value="TreeGrafter"/>
</dbReference>
<dbReference type="SUPFAM" id="SSF52833">
    <property type="entry name" value="Thioredoxin-like"/>
    <property type="match status" value="2"/>
</dbReference>
<dbReference type="PROSITE" id="PS00194">
    <property type="entry name" value="THIOREDOXIN_1"/>
    <property type="match status" value="1"/>
</dbReference>
<dbReference type="CDD" id="cd02961">
    <property type="entry name" value="PDI_a_family"/>
    <property type="match status" value="1"/>
</dbReference>
<dbReference type="Gene3D" id="3.40.30.10">
    <property type="entry name" value="Glutaredoxin"/>
    <property type="match status" value="2"/>
</dbReference>
<evidence type="ECO:0000256" key="1">
    <source>
        <dbReference type="ARBA" id="ARBA00001182"/>
    </source>
</evidence>
<dbReference type="AlphaFoldDB" id="A0A183HFA1"/>
<dbReference type="GO" id="GO:0005788">
    <property type="term" value="C:endoplasmic reticulum lumen"/>
    <property type="evidence" value="ECO:0007669"/>
    <property type="project" value="UniProtKB-SubCell"/>
</dbReference>
<feature type="signal peptide" evidence="12">
    <location>
        <begin position="1"/>
        <end position="24"/>
    </location>
</feature>
<name>A0A183HFA1_9BILA</name>
<evidence type="ECO:0000256" key="10">
    <source>
        <dbReference type="ARBA" id="ARBA00023284"/>
    </source>
</evidence>
<organism evidence="16">
    <name type="scientific">Onchocerca flexuosa</name>
    <dbReference type="NCBI Taxonomy" id="387005"/>
    <lineage>
        <taxon>Eukaryota</taxon>
        <taxon>Metazoa</taxon>
        <taxon>Ecdysozoa</taxon>
        <taxon>Nematoda</taxon>
        <taxon>Chromadorea</taxon>
        <taxon>Rhabditida</taxon>
        <taxon>Spirurina</taxon>
        <taxon>Spiruromorpha</taxon>
        <taxon>Filarioidea</taxon>
        <taxon>Onchocercidae</taxon>
        <taxon>Onchocerca</taxon>
    </lineage>
</organism>
<comment type="subcellular location">
    <subcellularLocation>
        <location evidence="2">Endoplasmic reticulum lumen</location>
    </subcellularLocation>
</comment>
<reference evidence="16" key="1">
    <citation type="submission" date="2016-06" db="UniProtKB">
        <authorList>
            <consortium name="WormBaseParasite"/>
        </authorList>
    </citation>
    <scope>IDENTIFICATION</scope>
</reference>
<accession>A0A183HFA1</accession>
<evidence type="ECO:0000256" key="2">
    <source>
        <dbReference type="ARBA" id="ARBA00004319"/>
    </source>
</evidence>
<evidence type="ECO:0000256" key="9">
    <source>
        <dbReference type="ARBA" id="ARBA00023235"/>
    </source>
</evidence>
<evidence type="ECO:0000256" key="11">
    <source>
        <dbReference type="RuleBase" id="RU004208"/>
    </source>
</evidence>
<feature type="chain" id="PRO_5044552517" description="protein disulfide-isomerase" evidence="12">
    <location>
        <begin position="25"/>
        <end position="273"/>
    </location>
</feature>
<proteinExistence type="inferred from homology"/>
<dbReference type="Proteomes" id="UP000267606">
    <property type="component" value="Unassembled WGS sequence"/>
</dbReference>
<keyword evidence="10" id="KW-0676">Redox-active center</keyword>
<dbReference type="WBParaSite" id="OFLC_0000616201-mRNA-1">
    <property type="protein sequence ID" value="OFLC_0000616201-mRNA-1"/>
    <property type="gene ID" value="OFLC_0000616201"/>
</dbReference>
<feature type="domain" description="Thioredoxin" evidence="13">
    <location>
        <begin position="10"/>
        <end position="134"/>
    </location>
</feature>
<evidence type="ECO:0000256" key="12">
    <source>
        <dbReference type="SAM" id="SignalP"/>
    </source>
</evidence>
<dbReference type="FunFam" id="3.40.30.10:FF:000017">
    <property type="entry name" value="Protein disulfide-isomerase A4"/>
    <property type="match status" value="1"/>
</dbReference>
<keyword evidence="6" id="KW-0677">Repeat</keyword>
<dbReference type="EC" id="5.3.4.1" evidence="4"/>
<keyword evidence="8" id="KW-1015">Disulfide bond</keyword>
<reference evidence="14 15" key="2">
    <citation type="submission" date="2018-11" db="EMBL/GenBank/DDBJ databases">
        <authorList>
            <consortium name="Pathogen Informatics"/>
        </authorList>
    </citation>
    <scope>NUCLEOTIDE SEQUENCE [LARGE SCALE GENOMIC DNA]</scope>
</reference>
<evidence type="ECO:0000256" key="8">
    <source>
        <dbReference type="ARBA" id="ARBA00023157"/>
    </source>
</evidence>
<dbReference type="InterPro" id="IPR036249">
    <property type="entry name" value="Thioredoxin-like_sf"/>
</dbReference>
<keyword evidence="9" id="KW-0413">Isomerase</keyword>
<dbReference type="InterPro" id="IPR013766">
    <property type="entry name" value="Thioredoxin_domain"/>
</dbReference>
<gene>
    <name evidence="14" type="ORF">OFLC_LOCUS6166</name>
</gene>
<dbReference type="CDD" id="cd03069">
    <property type="entry name" value="PDI_b_ERp57"/>
    <property type="match status" value="1"/>
</dbReference>
<evidence type="ECO:0000313" key="15">
    <source>
        <dbReference type="Proteomes" id="UP000267606"/>
    </source>
</evidence>
<dbReference type="STRING" id="387005.A0A183HFA1"/>
<evidence type="ECO:0000256" key="5">
    <source>
        <dbReference type="ARBA" id="ARBA00022729"/>
    </source>
</evidence>
<evidence type="ECO:0000259" key="13">
    <source>
        <dbReference type="PROSITE" id="PS51352"/>
    </source>
</evidence>
<protein>
    <recommendedName>
        <fullName evidence="4">protein disulfide-isomerase</fullName>
        <ecNumber evidence="4">5.3.4.1</ecNumber>
    </recommendedName>
</protein>
<evidence type="ECO:0000256" key="4">
    <source>
        <dbReference type="ARBA" id="ARBA00012723"/>
    </source>
</evidence>
<evidence type="ECO:0000313" key="16">
    <source>
        <dbReference type="WBParaSite" id="OFLC_0000616201-mRNA-1"/>
    </source>
</evidence>
<keyword evidence="15" id="KW-1185">Reference proteome</keyword>
<dbReference type="Pfam" id="PF00085">
    <property type="entry name" value="Thioredoxin"/>
    <property type="match status" value="1"/>
</dbReference>
<dbReference type="PROSITE" id="PS51352">
    <property type="entry name" value="THIOREDOXIN_2"/>
    <property type="match status" value="1"/>
</dbReference>
<dbReference type="NCBIfam" id="TIGR01126">
    <property type="entry name" value="pdi_dom"/>
    <property type="match status" value="1"/>
</dbReference>
<dbReference type="GO" id="GO:0003756">
    <property type="term" value="F:protein disulfide isomerase activity"/>
    <property type="evidence" value="ECO:0007669"/>
    <property type="project" value="UniProtKB-EC"/>
</dbReference>
<keyword evidence="5 12" id="KW-0732">Signal</keyword>
<dbReference type="PANTHER" id="PTHR18929">
    <property type="entry name" value="PROTEIN DISULFIDE ISOMERASE"/>
    <property type="match status" value="1"/>
</dbReference>
<comment type="similarity">
    <text evidence="3 11">Belongs to the protein disulfide isomerase family.</text>
</comment>
<comment type="catalytic activity">
    <reaction evidence="1">
        <text>Catalyzes the rearrangement of -S-S- bonds in proteins.</text>
        <dbReference type="EC" id="5.3.4.1"/>
    </reaction>
</comment>
<dbReference type="InterPro" id="IPR041868">
    <property type="entry name" value="PDIA3_PDI_b"/>
</dbReference>
<sequence length="273" mass="31339">MTLFRLFDAVLILNLLLVLPLANADGDVMKFTDADFKEGIKPYDVLLVKFYAPWCGHCKKIAPEFEKAATKLLQNDPPIHLAEVDCTEEKKTCDEFGVSGFPTLKIFRRGEVAQDYDGPRVAEGIVKYMRGQTGPSAKEIDTEQEFKKILEADDVTICGFFEENSKLKDSFLKIADTERDRFKFVWTSNKQIMESYGYNDDIVAYQPKKLHNKFEPNGFRYDGNYDTDKIKEFLLHETNGLVGIRTAENLYQFDQLPMFVVYGQVNYELDPKG</sequence>
<evidence type="ECO:0000256" key="6">
    <source>
        <dbReference type="ARBA" id="ARBA00022737"/>
    </source>
</evidence>
<evidence type="ECO:0000313" key="14">
    <source>
        <dbReference type="EMBL" id="VDO45640.1"/>
    </source>
</evidence>
<dbReference type="EMBL" id="UZAJ01005715">
    <property type="protein sequence ID" value="VDO45640.1"/>
    <property type="molecule type" value="Genomic_DNA"/>
</dbReference>
<dbReference type="InterPro" id="IPR005788">
    <property type="entry name" value="PDI_thioredoxin-like_dom"/>
</dbReference>
<dbReference type="PRINTS" id="PR00421">
    <property type="entry name" value="THIOREDOXIN"/>
</dbReference>
<evidence type="ECO:0000256" key="3">
    <source>
        <dbReference type="ARBA" id="ARBA00006347"/>
    </source>
</evidence>
<dbReference type="PANTHER" id="PTHR18929:SF132">
    <property type="entry name" value="PROTEIN DISULFIDE-ISOMERASE A3"/>
    <property type="match status" value="1"/>
</dbReference>
<keyword evidence="7" id="KW-0256">Endoplasmic reticulum</keyword>
<dbReference type="GO" id="GO:0006457">
    <property type="term" value="P:protein folding"/>
    <property type="evidence" value="ECO:0007669"/>
    <property type="project" value="TreeGrafter"/>
</dbReference>
<dbReference type="InterPro" id="IPR017937">
    <property type="entry name" value="Thioredoxin_CS"/>
</dbReference>
<dbReference type="FunFam" id="3.40.30.10:FF:000077">
    <property type="entry name" value="Protein disulfide-isomerase"/>
    <property type="match status" value="1"/>
</dbReference>